<dbReference type="AlphaFoldDB" id="A0A1Q9B1D3"/>
<dbReference type="OrthoDB" id="7488837at2"/>
<evidence type="ECO:0000256" key="1">
    <source>
        <dbReference type="SAM" id="MobiDB-lite"/>
    </source>
</evidence>
<evidence type="ECO:0000259" key="2">
    <source>
        <dbReference type="Pfam" id="PF03428"/>
    </source>
</evidence>
<evidence type="ECO:0000313" key="4">
    <source>
        <dbReference type="EMBL" id="OLP61810.1"/>
    </source>
</evidence>
<dbReference type="NCBIfam" id="NF040974">
    <property type="entry name" value="RepABC_RepC"/>
    <property type="match status" value="1"/>
</dbReference>
<protein>
    <recommendedName>
        <fullName evidence="6">Replication protein C</fullName>
    </recommendedName>
</protein>
<dbReference type="EMBL" id="MKIP01000030">
    <property type="protein sequence ID" value="OLP61810.1"/>
    <property type="molecule type" value="Genomic_DNA"/>
</dbReference>
<gene>
    <name evidence="4" type="ORF">BJF93_19135</name>
</gene>
<dbReference type="RefSeq" id="WP_083639269.1">
    <property type="nucleotide sequence ID" value="NZ_FOAM01000012.1"/>
</dbReference>
<reference evidence="4 5" key="1">
    <citation type="submission" date="2016-09" db="EMBL/GenBank/DDBJ databases">
        <title>Rhizobium sp. nov., a novel species isolated from the rice rhizosphere.</title>
        <authorList>
            <person name="Zhao J."/>
            <person name="Zhang X."/>
        </authorList>
    </citation>
    <scope>NUCLEOTIDE SEQUENCE [LARGE SCALE GENOMIC DNA]</scope>
    <source>
        <strain evidence="4 5">1.7048</strain>
    </source>
</reference>
<feature type="region of interest" description="Disordered" evidence="1">
    <location>
        <begin position="312"/>
        <end position="407"/>
    </location>
</feature>
<comment type="caution">
    <text evidence="4">The sequence shown here is derived from an EMBL/GenBank/DDBJ whole genome shotgun (WGS) entry which is preliminary data.</text>
</comment>
<dbReference type="InterPro" id="IPR021760">
    <property type="entry name" value="RepC_C"/>
</dbReference>
<feature type="region of interest" description="Disordered" evidence="1">
    <location>
        <begin position="1"/>
        <end position="29"/>
    </location>
</feature>
<accession>A0A1Q9B1D3</accession>
<dbReference type="InterPro" id="IPR005090">
    <property type="entry name" value="RepC_N"/>
</dbReference>
<evidence type="ECO:0000259" key="3">
    <source>
        <dbReference type="Pfam" id="PF11800"/>
    </source>
</evidence>
<keyword evidence="5" id="KW-1185">Reference proteome</keyword>
<proteinExistence type="predicted"/>
<feature type="domain" description="Plasmid replication protein C C-terminal" evidence="3">
    <location>
        <begin position="413"/>
        <end position="509"/>
    </location>
</feature>
<dbReference type="InterPro" id="IPR047611">
    <property type="entry name" value="RepABC_RepC"/>
</dbReference>
<evidence type="ECO:0008006" key="6">
    <source>
        <dbReference type="Google" id="ProtNLM"/>
    </source>
</evidence>
<dbReference type="Pfam" id="PF03428">
    <property type="entry name" value="RP-C"/>
    <property type="match status" value="1"/>
</dbReference>
<feature type="compositionally biased region" description="Basic and acidic residues" evidence="1">
    <location>
        <begin position="1"/>
        <end position="10"/>
    </location>
</feature>
<feature type="domain" description="Plasmid replication protein C N-terminal" evidence="2">
    <location>
        <begin position="91"/>
        <end position="256"/>
    </location>
</feature>
<feature type="region of interest" description="Disordered" evidence="1">
    <location>
        <begin position="45"/>
        <end position="90"/>
    </location>
</feature>
<name>A0A1Q9B1D3_9HYPH</name>
<sequence>MDMAIEHQTELRAQGLSRSARGIGGQSFSPRNRAEALAALIPARFAPKTDVPQDSEPKRASGASKVRPAVSSGPGGPARPPMSALARARGVAVQRQARKGALDPIRPDKWQLLRALTEARVQFDLSDRSLLVLEALISFHPERQIDGQHPAIVFPSNAELILRARGMAPATLRRHLASLVAAGMVLRRDSPNGKRYCRRGRGGQGDQSFGFDLAAFARRAPEIIDAARLAGEQSEAHRQCRTEITLHLRAVAGMLARPLEQGSTPSLWTMLKDRLTALSGRVSRTAPLGRLEARRDALSRLRAEVETAYLRDEKRSEMSANDAQNEHHIETPESDDLLNAKPEQPARVAKGEAAAADPSLAPAKDETVPILEDGPPCTARNAETGDKSARSAMHRRQQPVSHPVTAQCPAPDLRDLARLCPDFCAYAPNGLRSAGDAMRTADLVRRMFAISDSAWHEARHVFGWDGVIMIMAAITQRAEAIRSPGGYLRQLTMKAKKGQFRATSLLLAVKQSSHA</sequence>
<dbReference type="Proteomes" id="UP000186364">
    <property type="component" value="Unassembled WGS sequence"/>
</dbReference>
<evidence type="ECO:0000313" key="5">
    <source>
        <dbReference type="Proteomes" id="UP000186364"/>
    </source>
</evidence>
<feature type="compositionally biased region" description="Low complexity" evidence="1">
    <location>
        <begin position="353"/>
        <end position="362"/>
    </location>
</feature>
<organism evidence="4 5">
    <name type="scientific">Xaviernesmea oryzae</name>
    <dbReference type="NCBI Taxonomy" id="464029"/>
    <lineage>
        <taxon>Bacteria</taxon>
        <taxon>Pseudomonadati</taxon>
        <taxon>Pseudomonadota</taxon>
        <taxon>Alphaproteobacteria</taxon>
        <taxon>Hyphomicrobiales</taxon>
        <taxon>Rhizobiaceae</taxon>
        <taxon>Rhizobium/Agrobacterium group</taxon>
        <taxon>Xaviernesmea</taxon>
    </lineage>
</organism>
<dbReference type="Pfam" id="PF11800">
    <property type="entry name" value="RP-C_C"/>
    <property type="match status" value="1"/>
</dbReference>